<evidence type="ECO:0000256" key="1">
    <source>
        <dbReference type="SAM" id="Coils"/>
    </source>
</evidence>
<feature type="compositionally biased region" description="Basic residues" evidence="2">
    <location>
        <begin position="129"/>
        <end position="149"/>
    </location>
</feature>
<evidence type="ECO:0000313" key="4">
    <source>
        <dbReference type="Proteomes" id="UP000887013"/>
    </source>
</evidence>
<keyword evidence="4" id="KW-1185">Reference proteome</keyword>
<dbReference type="Proteomes" id="UP000887013">
    <property type="component" value="Unassembled WGS sequence"/>
</dbReference>
<evidence type="ECO:0000313" key="3">
    <source>
        <dbReference type="EMBL" id="GFT75832.1"/>
    </source>
</evidence>
<gene>
    <name evidence="3" type="ORF">NPIL_18651</name>
</gene>
<dbReference type="EMBL" id="BMAW01117574">
    <property type="protein sequence ID" value="GFT75832.1"/>
    <property type="molecule type" value="Genomic_DNA"/>
</dbReference>
<name>A0A8X6PPZ1_NEPPI</name>
<organism evidence="3 4">
    <name type="scientific">Nephila pilipes</name>
    <name type="common">Giant wood spider</name>
    <name type="synonym">Nephila maculata</name>
    <dbReference type="NCBI Taxonomy" id="299642"/>
    <lineage>
        <taxon>Eukaryota</taxon>
        <taxon>Metazoa</taxon>
        <taxon>Ecdysozoa</taxon>
        <taxon>Arthropoda</taxon>
        <taxon>Chelicerata</taxon>
        <taxon>Arachnida</taxon>
        <taxon>Araneae</taxon>
        <taxon>Araneomorphae</taxon>
        <taxon>Entelegynae</taxon>
        <taxon>Araneoidea</taxon>
        <taxon>Nephilidae</taxon>
        <taxon>Nephila</taxon>
    </lineage>
</organism>
<reference evidence="3" key="1">
    <citation type="submission" date="2020-08" db="EMBL/GenBank/DDBJ databases">
        <title>Multicomponent nature underlies the extraordinary mechanical properties of spider dragline silk.</title>
        <authorList>
            <person name="Kono N."/>
            <person name="Nakamura H."/>
            <person name="Mori M."/>
            <person name="Yoshida Y."/>
            <person name="Ohtoshi R."/>
            <person name="Malay A.D."/>
            <person name="Moran D.A.P."/>
            <person name="Tomita M."/>
            <person name="Numata K."/>
            <person name="Arakawa K."/>
        </authorList>
    </citation>
    <scope>NUCLEOTIDE SEQUENCE</scope>
</reference>
<proteinExistence type="predicted"/>
<feature type="coiled-coil region" evidence="1">
    <location>
        <begin position="44"/>
        <end position="71"/>
    </location>
</feature>
<evidence type="ECO:0000256" key="2">
    <source>
        <dbReference type="SAM" id="MobiDB-lite"/>
    </source>
</evidence>
<protein>
    <submittedName>
        <fullName evidence="3">Uncharacterized protein</fullName>
    </submittedName>
</protein>
<feature type="region of interest" description="Disordered" evidence="2">
    <location>
        <begin position="124"/>
        <end position="149"/>
    </location>
</feature>
<dbReference type="AlphaFoldDB" id="A0A8X6PPZ1"/>
<sequence length="149" mass="17793">MDITDQDRNNETCLIRTLMEENYKEAAEKICFYQKYSIPFTCNSKEYKEEKEKLNTEINKYLALNQDLKKELEKTKCPLQCVSHKDISDIRNLIIENPYIPVPNINSQKKKHFMLNRGFPTFSQNSQTAKKRKRKIYHSHLKPFSNTRK</sequence>
<accession>A0A8X6PPZ1</accession>
<keyword evidence="1" id="KW-0175">Coiled coil</keyword>
<comment type="caution">
    <text evidence="3">The sequence shown here is derived from an EMBL/GenBank/DDBJ whole genome shotgun (WGS) entry which is preliminary data.</text>
</comment>